<comment type="caution">
    <text evidence="9">The sequence shown here is derived from an EMBL/GenBank/DDBJ whole genome shotgun (WGS) entry which is preliminary data.</text>
</comment>
<dbReference type="SUPFAM" id="SSF50978">
    <property type="entry name" value="WD40 repeat-like"/>
    <property type="match status" value="1"/>
</dbReference>
<dbReference type="Gene3D" id="2.130.10.10">
    <property type="entry name" value="YVTN repeat-like/Quinoprotein amine dehydrogenase"/>
    <property type="match status" value="1"/>
</dbReference>
<feature type="region of interest" description="Disordered" evidence="8">
    <location>
        <begin position="221"/>
        <end position="260"/>
    </location>
</feature>
<name>A0AAE0IPX8_9PEZI</name>
<protein>
    <submittedName>
        <fullName evidence="9">WD40-repeat-containing domain protein</fullName>
    </submittedName>
</protein>
<evidence type="ECO:0000256" key="5">
    <source>
        <dbReference type="ARBA" id="ARBA00023242"/>
    </source>
</evidence>
<feature type="compositionally biased region" description="Acidic residues" evidence="8">
    <location>
        <begin position="72"/>
        <end position="82"/>
    </location>
</feature>
<accession>A0AAE0IPX8</accession>
<evidence type="ECO:0000256" key="1">
    <source>
        <dbReference type="ARBA" id="ARBA00004604"/>
    </source>
</evidence>
<dbReference type="GO" id="GO:0006364">
    <property type="term" value="P:rRNA processing"/>
    <property type="evidence" value="ECO:0007669"/>
    <property type="project" value="UniProtKB-KW"/>
</dbReference>
<dbReference type="GO" id="GO:0034388">
    <property type="term" value="C:Pwp2p-containing subcomplex of 90S preribosome"/>
    <property type="evidence" value="ECO:0007669"/>
    <property type="project" value="TreeGrafter"/>
</dbReference>
<comment type="similarity">
    <text evidence="6">Belongs to the WD repeat UTP18 family.</text>
</comment>
<evidence type="ECO:0000256" key="6">
    <source>
        <dbReference type="ARBA" id="ARBA00025767"/>
    </source>
</evidence>
<dbReference type="PANTHER" id="PTHR18359:SF0">
    <property type="entry name" value="U3 SMALL NUCLEOLAR RNA-ASSOCIATED PROTEIN 18 HOMOLOG"/>
    <property type="match status" value="1"/>
</dbReference>
<feature type="repeat" description="WD" evidence="7">
    <location>
        <begin position="614"/>
        <end position="642"/>
    </location>
</feature>
<feature type="compositionally biased region" description="Basic residues" evidence="8">
    <location>
        <begin position="56"/>
        <end position="66"/>
    </location>
</feature>
<evidence type="ECO:0000313" key="9">
    <source>
        <dbReference type="EMBL" id="KAK3329002.1"/>
    </source>
</evidence>
<dbReference type="Pfam" id="PF00400">
    <property type="entry name" value="WD40"/>
    <property type="match status" value="1"/>
</dbReference>
<keyword evidence="4" id="KW-0677">Repeat</keyword>
<dbReference type="SMART" id="SM00320">
    <property type="entry name" value="WD40"/>
    <property type="match status" value="6"/>
</dbReference>
<sequence>MSAALHQTKDDPPSDNAAADSFVGFDDDDSEEDQSMGEDEHDRFDSSDDEDELAHYNKRKSRKHKKQIDATFVDDEKDSDEEGLERFVLGNKASFREQLFRDDFLGLATSEAAGKELVLAEGGQEQVEDSALFFFDQKGAAADGKSKTIDDATGTAEAEAAAPAVWEDSDDERLTVSLAGATRLRKLRATEAEDLVSGAEYARRLRQQYLRLYPVPSWAKEATDAANKKDRRRRRSSAGSSSRGSAASGSEMDTSDEEELDPSALPLEMFLRDAASFNGAGARKRRKLRPETIDIQRTRDIPDSHKAAVSSLSFHPTRPILLSSCVSSIMYLHHIDPTAHPTPNPLLTSVQVKSTDLRRSAFLGPESDEIIFSGRRRYFHSWNISTGLVKKVTQIQGHQREQRTMEHFRLSPDGRHMALVSSDKKGGGMVNIINVKTMQWVAQARPNGRGGVSDMCWWSTGDGLTILGKDGQVTEWSIITRRTVGVWRDEGSIGGTVIALGGGGRYAGSGGGPSEIGGDRWVAVGSNSGILNVYDRNELVVTADKGVVELKARPEPTRAFDQLTTAISVVAFSPDGQLLAFGSVHKKDALRLVHLPSCTVYRNWPTDQTPLGRVTAVAFSEGSDILAVGNDVGKVRMWEIRN</sequence>
<evidence type="ECO:0000256" key="8">
    <source>
        <dbReference type="SAM" id="MobiDB-lite"/>
    </source>
</evidence>
<evidence type="ECO:0000256" key="7">
    <source>
        <dbReference type="PROSITE-ProRule" id="PRU00221"/>
    </source>
</evidence>
<organism evidence="9 10">
    <name type="scientific">Apodospora peruviana</name>
    <dbReference type="NCBI Taxonomy" id="516989"/>
    <lineage>
        <taxon>Eukaryota</taxon>
        <taxon>Fungi</taxon>
        <taxon>Dikarya</taxon>
        <taxon>Ascomycota</taxon>
        <taxon>Pezizomycotina</taxon>
        <taxon>Sordariomycetes</taxon>
        <taxon>Sordariomycetidae</taxon>
        <taxon>Sordariales</taxon>
        <taxon>Lasiosphaeriaceae</taxon>
        <taxon>Apodospora</taxon>
    </lineage>
</organism>
<keyword evidence="5" id="KW-0539">Nucleus</keyword>
<proteinExistence type="inferred from homology"/>
<dbReference type="AlphaFoldDB" id="A0AAE0IPX8"/>
<gene>
    <name evidence="9" type="ORF">B0H66DRAFT_539979</name>
</gene>
<reference evidence="9" key="1">
    <citation type="journal article" date="2023" name="Mol. Phylogenet. Evol.">
        <title>Genome-scale phylogeny and comparative genomics of the fungal order Sordariales.</title>
        <authorList>
            <person name="Hensen N."/>
            <person name="Bonometti L."/>
            <person name="Westerberg I."/>
            <person name="Brannstrom I.O."/>
            <person name="Guillou S."/>
            <person name="Cros-Aarteil S."/>
            <person name="Calhoun S."/>
            <person name="Haridas S."/>
            <person name="Kuo A."/>
            <person name="Mondo S."/>
            <person name="Pangilinan J."/>
            <person name="Riley R."/>
            <person name="LaButti K."/>
            <person name="Andreopoulos B."/>
            <person name="Lipzen A."/>
            <person name="Chen C."/>
            <person name="Yan M."/>
            <person name="Daum C."/>
            <person name="Ng V."/>
            <person name="Clum A."/>
            <person name="Steindorff A."/>
            <person name="Ohm R.A."/>
            <person name="Martin F."/>
            <person name="Silar P."/>
            <person name="Natvig D.O."/>
            <person name="Lalanne C."/>
            <person name="Gautier V."/>
            <person name="Ament-Velasquez S.L."/>
            <person name="Kruys A."/>
            <person name="Hutchinson M.I."/>
            <person name="Powell A.J."/>
            <person name="Barry K."/>
            <person name="Miller A.N."/>
            <person name="Grigoriev I.V."/>
            <person name="Debuchy R."/>
            <person name="Gladieux P."/>
            <person name="Hiltunen Thoren M."/>
            <person name="Johannesson H."/>
        </authorList>
    </citation>
    <scope>NUCLEOTIDE SEQUENCE</scope>
    <source>
        <strain evidence="9">CBS 118394</strain>
    </source>
</reference>
<dbReference type="GO" id="GO:0032040">
    <property type="term" value="C:small-subunit processome"/>
    <property type="evidence" value="ECO:0007669"/>
    <property type="project" value="TreeGrafter"/>
</dbReference>
<dbReference type="EMBL" id="JAUEDM010000001">
    <property type="protein sequence ID" value="KAK3329002.1"/>
    <property type="molecule type" value="Genomic_DNA"/>
</dbReference>
<dbReference type="InterPro" id="IPR001680">
    <property type="entry name" value="WD40_rpt"/>
</dbReference>
<evidence type="ECO:0000313" key="10">
    <source>
        <dbReference type="Proteomes" id="UP001283341"/>
    </source>
</evidence>
<reference evidence="9" key="2">
    <citation type="submission" date="2023-06" db="EMBL/GenBank/DDBJ databases">
        <authorList>
            <consortium name="Lawrence Berkeley National Laboratory"/>
            <person name="Haridas S."/>
            <person name="Hensen N."/>
            <person name="Bonometti L."/>
            <person name="Westerberg I."/>
            <person name="Brannstrom I.O."/>
            <person name="Guillou S."/>
            <person name="Cros-Aarteil S."/>
            <person name="Calhoun S."/>
            <person name="Kuo A."/>
            <person name="Mondo S."/>
            <person name="Pangilinan J."/>
            <person name="Riley R."/>
            <person name="Labutti K."/>
            <person name="Andreopoulos B."/>
            <person name="Lipzen A."/>
            <person name="Chen C."/>
            <person name="Yanf M."/>
            <person name="Daum C."/>
            <person name="Ng V."/>
            <person name="Clum A."/>
            <person name="Steindorff A."/>
            <person name="Ohm R."/>
            <person name="Martin F."/>
            <person name="Silar P."/>
            <person name="Natvig D."/>
            <person name="Lalanne C."/>
            <person name="Gautier V."/>
            <person name="Ament-Velasquez S.L."/>
            <person name="Kruys A."/>
            <person name="Hutchinson M.I."/>
            <person name="Powell A.J."/>
            <person name="Barry K."/>
            <person name="Miller A.N."/>
            <person name="Grigoriev I.V."/>
            <person name="Debuchy R."/>
            <person name="Gladieux P."/>
            <person name="Thoren M.H."/>
            <person name="Johannesson H."/>
        </authorList>
    </citation>
    <scope>NUCLEOTIDE SEQUENCE</scope>
    <source>
        <strain evidence="9">CBS 118394</strain>
    </source>
</reference>
<dbReference type="InterPro" id="IPR036322">
    <property type="entry name" value="WD40_repeat_dom_sf"/>
</dbReference>
<keyword evidence="2" id="KW-0698">rRNA processing</keyword>
<evidence type="ECO:0000256" key="3">
    <source>
        <dbReference type="ARBA" id="ARBA00022574"/>
    </source>
</evidence>
<dbReference type="FunFam" id="2.130.10.10:FF:000549">
    <property type="entry name" value="Small nucleolar ribonucleoprotein complex subunit"/>
    <property type="match status" value="1"/>
</dbReference>
<dbReference type="PANTHER" id="PTHR18359">
    <property type="entry name" value="WD-REPEAT PROTEIN-RELATED"/>
    <property type="match status" value="1"/>
</dbReference>
<dbReference type="PROSITE" id="PS50082">
    <property type="entry name" value="WD_REPEATS_2"/>
    <property type="match status" value="1"/>
</dbReference>
<dbReference type="InterPro" id="IPR015943">
    <property type="entry name" value="WD40/YVTN_repeat-like_dom_sf"/>
</dbReference>
<keyword evidence="3 7" id="KW-0853">WD repeat</keyword>
<evidence type="ECO:0000256" key="2">
    <source>
        <dbReference type="ARBA" id="ARBA00022552"/>
    </source>
</evidence>
<comment type="subcellular location">
    <subcellularLocation>
        <location evidence="1">Nucleus</location>
        <location evidence="1">Nucleolus</location>
    </subcellularLocation>
</comment>
<evidence type="ECO:0000256" key="4">
    <source>
        <dbReference type="ARBA" id="ARBA00022737"/>
    </source>
</evidence>
<dbReference type="InterPro" id="IPR045161">
    <property type="entry name" value="Utp18"/>
</dbReference>
<feature type="compositionally biased region" description="Acidic residues" evidence="8">
    <location>
        <begin position="25"/>
        <end position="37"/>
    </location>
</feature>
<feature type="compositionally biased region" description="Low complexity" evidence="8">
    <location>
        <begin position="237"/>
        <end position="250"/>
    </location>
</feature>
<keyword evidence="10" id="KW-1185">Reference proteome</keyword>
<dbReference type="PROSITE" id="PS50294">
    <property type="entry name" value="WD_REPEATS_REGION"/>
    <property type="match status" value="1"/>
</dbReference>
<feature type="region of interest" description="Disordered" evidence="8">
    <location>
        <begin position="1"/>
        <end position="82"/>
    </location>
</feature>
<dbReference type="Proteomes" id="UP001283341">
    <property type="component" value="Unassembled WGS sequence"/>
</dbReference>